<feature type="domain" description="TFIIF beta subunit HTH" evidence="11">
    <location>
        <begin position="253"/>
        <end position="317"/>
    </location>
</feature>
<feature type="region of interest" description="Disordered" evidence="10">
    <location>
        <begin position="1"/>
        <end position="23"/>
    </location>
</feature>
<feature type="compositionally biased region" description="Basic and acidic residues" evidence="10">
    <location>
        <begin position="1"/>
        <end position="11"/>
    </location>
</feature>
<evidence type="ECO:0000256" key="3">
    <source>
        <dbReference type="ARBA" id="ARBA00021453"/>
    </source>
</evidence>
<evidence type="ECO:0000256" key="2">
    <source>
        <dbReference type="ARBA" id="ARBA00009543"/>
    </source>
</evidence>
<dbReference type="InterPro" id="IPR040504">
    <property type="entry name" value="TFIIF_beta_N"/>
</dbReference>
<dbReference type="EMBL" id="MU865928">
    <property type="protein sequence ID" value="KAK4451468.1"/>
    <property type="molecule type" value="Genomic_DNA"/>
</dbReference>
<evidence type="ECO:0000256" key="1">
    <source>
        <dbReference type="ARBA" id="ARBA00004123"/>
    </source>
</evidence>
<dbReference type="InterPro" id="IPR003196">
    <property type="entry name" value="TFIIF_beta"/>
</dbReference>
<dbReference type="Gene3D" id="1.10.10.10">
    <property type="entry name" value="Winged helix-like DNA-binding domain superfamily/Winged helix DNA-binding domain"/>
    <property type="match status" value="1"/>
</dbReference>
<dbReference type="PANTHER" id="PTHR10445">
    <property type="entry name" value="GENERAL TRANSCRIPTION FACTOR IIF SUBUNIT 2"/>
    <property type="match status" value="1"/>
</dbReference>
<feature type="domain" description="TFIIF beta subunit N-terminal" evidence="12">
    <location>
        <begin position="42"/>
        <end position="190"/>
    </location>
</feature>
<feature type="compositionally biased region" description="Low complexity" evidence="10">
    <location>
        <begin position="328"/>
        <end position="341"/>
    </location>
</feature>
<dbReference type="FunFam" id="1.10.10.10:FF:000035">
    <property type="entry name" value="General transcription factor IIF subunit 2"/>
    <property type="match status" value="1"/>
</dbReference>
<comment type="caution">
    <text evidence="13">The sequence shown here is derived from an EMBL/GenBank/DDBJ whole genome shotgun (WGS) entry which is preliminary data.</text>
</comment>
<keyword evidence="4" id="KW-0805">Transcription regulation</keyword>
<dbReference type="InterPro" id="IPR040450">
    <property type="entry name" value="TFIIF_beta_HTH"/>
</dbReference>
<reference evidence="13" key="2">
    <citation type="submission" date="2023-05" db="EMBL/GenBank/DDBJ databases">
        <authorList>
            <consortium name="Lawrence Berkeley National Laboratory"/>
            <person name="Steindorff A."/>
            <person name="Hensen N."/>
            <person name="Bonometti L."/>
            <person name="Westerberg I."/>
            <person name="Brannstrom I.O."/>
            <person name="Guillou S."/>
            <person name="Cros-Aarteil S."/>
            <person name="Calhoun S."/>
            <person name="Haridas S."/>
            <person name="Kuo A."/>
            <person name="Mondo S."/>
            <person name="Pangilinan J."/>
            <person name="Riley R."/>
            <person name="Labutti K."/>
            <person name="Andreopoulos B."/>
            <person name="Lipzen A."/>
            <person name="Chen C."/>
            <person name="Yanf M."/>
            <person name="Daum C."/>
            <person name="Ng V."/>
            <person name="Clum A."/>
            <person name="Ohm R."/>
            <person name="Martin F."/>
            <person name="Silar P."/>
            <person name="Natvig D."/>
            <person name="Lalanne C."/>
            <person name="Gautier V."/>
            <person name="Ament-Velasquez S.L."/>
            <person name="Kruys A."/>
            <person name="Hutchinson M.I."/>
            <person name="Powell A.J."/>
            <person name="Barry K."/>
            <person name="Miller A.N."/>
            <person name="Grigoriev I.V."/>
            <person name="Debuchy R."/>
            <person name="Gladieux P."/>
            <person name="Thoren M.H."/>
            <person name="Johannesson H."/>
        </authorList>
    </citation>
    <scope>NUCLEOTIDE SEQUENCE</scope>
    <source>
        <strain evidence="13">PSN243</strain>
    </source>
</reference>
<evidence type="ECO:0000313" key="13">
    <source>
        <dbReference type="EMBL" id="KAK4451468.1"/>
    </source>
</evidence>
<feature type="compositionally biased region" description="Low complexity" evidence="10">
    <location>
        <begin position="144"/>
        <end position="154"/>
    </location>
</feature>
<evidence type="ECO:0000256" key="7">
    <source>
        <dbReference type="ARBA" id="ARBA00023242"/>
    </source>
</evidence>
<dbReference type="PANTHER" id="PTHR10445:SF0">
    <property type="entry name" value="GENERAL TRANSCRIPTION FACTOR IIF SUBUNIT 2"/>
    <property type="match status" value="1"/>
</dbReference>
<gene>
    <name evidence="13" type="ORF">QBC34DRAFT_401084</name>
</gene>
<comment type="similarity">
    <text evidence="2">Belongs to the TFIIF beta subunit family.</text>
</comment>
<feature type="region of interest" description="Disordered" evidence="10">
    <location>
        <begin position="328"/>
        <end position="348"/>
    </location>
</feature>
<dbReference type="Proteomes" id="UP001321760">
    <property type="component" value="Unassembled WGS sequence"/>
</dbReference>
<keyword evidence="7" id="KW-0539">Nucleus</keyword>
<dbReference type="Pfam" id="PF02270">
    <property type="entry name" value="TFIIF_beta"/>
    <property type="match status" value="1"/>
</dbReference>
<evidence type="ECO:0000313" key="14">
    <source>
        <dbReference type="Proteomes" id="UP001321760"/>
    </source>
</evidence>
<dbReference type="InterPro" id="IPR036388">
    <property type="entry name" value="WH-like_DNA-bd_sf"/>
</dbReference>
<evidence type="ECO:0000256" key="6">
    <source>
        <dbReference type="ARBA" id="ARBA00023163"/>
    </source>
</evidence>
<dbReference type="InterPro" id="IPR011039">
    <property type="entry name" value="TFIIF_interaction"/>
</dbReference>
<dbReference type="Pfam" id="PF17683">
    <property type="entry name" value="TFIIF_beta_N"/>
    <property type="match status" value="1"/>
</dbReference>
<keyword evidence="14" id="KW-1185">Reference proteome</keyword>
<keyword evidence="6" id="KW-0804">Transcription</keyword>
<evidence type="ECO:0000259" key="12">
    <source>
        <dbReference type="Pfam" id="PF17683"/>
    </source>
</evidence>
<feature type="region of interest" description="Disordered" evidence="10">
    <location>
        <begin position="144"/>
        <end position="164"/>
    </location>
</feature>
<dbReference type="GO" id="GO:0003677">
    <property type="term" value="F:DNA binding"/>
    <property type="evidence" value="ECO:0007669"/>
    <property type="project" value="UniProtKB-KW"/>
</dbReference>
<comment type="subcellular location">
    <subcellularLocation>
        <location evidence="1">Nucleus</location>
    </subcellularLocation>
</comment>
<dbReference type="GO" id="GO:0005674">
    <property type="term" value="C:transcription factor TFIIF complex"/>
    <property type="evidence" value="ECO:0007669"/>
    <property type="project" value="InterPro"/>
</dbReference>
<evidence type="ECO:0000256" key="4">
    <source>
        <dbReference type="ARBA" id="ARBA00023015"/>
    </source>
</evidence>
<accession>A0AAV9GVQ4</accession>
<sequence>MADPVRIKPEGDVNSPGVEDELDESTDLEFYNKAAQNGAFDRMYLARLPNYLWEKWAELGEDEEIQIGTIRQWKAPDGQTKLQMRLENLTEHKELPKEYNMEIANPDVHNTFVFSEQDLPSYAAKNKERAAALAQGIPAHLLRQQQRQTEPQQPADRASRRAAPYAMRRGIPKKTTIAGTIRHELVCTPVQNAETDFLLGTRALQKQAPKNLVQVEDKLPPVNSASQGQEWENFMKTGEVKPSKAKKMDNKTARWPENKLIDAIAECFSEYKYWAIKTLRTKIPQPEAFIREGLEKVAVLHRSGPFANHWSLRPEYQGMIANKNLPQPAVDAAAPTSAADLVSDDEDDDVKMEDVVF</sequence>
<evidence type="ECO:0000256" key="10">
    <source>
        <dbReference type="SAM" id="MobiDB-lite"/>
    </source>
</evidence>
<proteinExistence type="inferred from homology"/>
<evidence type="ECO:0000259" key="11">
    <source>
        <dbReference type="Pfam" id="PF02270"/>
    </source>
</evidence>
<reference evidence="13" key="1">
    <citation type="journal article" date="2023" name="Mol. Phylogenet. Evol.">
        <title>Genome-scale phylogeny and comparative genomics of the fungal order Sordariales.</title>
        <authorList>
            <person name="Hensen N."/>
            <person name="Bonometti L."/>
            <person name="Westerberg I."/>
            <person name="Brannstrom I.O."/>
            <person name="Guillou S."/>
            <person name="Cros-Aarteil S."/>
            <person name="Calhoun S."/>
            <person name="Haridas S."/>
            <person name="Kuo A."/>
            <person name="Mondo S."/>
            <person name="Pangilinan J."/>
            <person name="Riley R."/>
            <person name="LaButti K."/>
            <person name="Andreopoulos B."/>
            <person name="Lipzen A."/>
            <person name="Chen C."/>
            <person name="Yan M."/>
            <person name="Daum C."/>
            <person name="Ng V."/>
            <person name="Clum A."/>
            <person name="Steindorff A."/>
            <person name="Ohm R.A."/>
            <person name="Martin F."/>
            <person name="Silar P."/>
            <person name="Natvig D.O."/>
            <person name="Lalanne C."/>
            <person name="Gautier V."/>
            <person name="Ament-Velasquez S.L."/>
            <person name="Kruys A."/>
            <person name="Hutchinson M.I."/>
            <person name="Powell A.J."/>
            <person name="Barry K."/>
            <person name="Miller A.N."/>
            <person name="Grigoriev I.V."/>
            <person name="Debuchy R."/>
            <person name="Gladieux P."/>
            <person name="Hiltunen Thoren M."/>
            <person name="Johannesson H."/>
        </authorList>
    </citation>
    <scope>NUCLEOTIDE SEQUENCE</scope>
    <source>
        <strain evidence="13">PSN243</strain>
    </source>
</reference>
<protein>
    <recommendedName>
        <fullName evidence="3">Transcription initiation factor IIF subunit beta</fullName>
    </recommendedName>
    <alternativeName>
        <fullName evidence="9">TFIIF medium subunit</fullName>
    </alternativeName>
    <alternativeName>
        <fullName evidence="8">TFIIF-beta</fullName>
    </alternativeName>
</protein>
<dbReference type="AlphaFoldDB" id="A0AAV9GVQ4"/>
<dbReference type="SUPFAM" id="SSF50916">
    <property type="entry name" value="Rap30/74 interaction domains"/>
    <property type="match status" value="1"/>
</dbReference>
<evidence type="ECO:0000256" key="8">
    <source>
        <dbReference type="ARBA" id="ARBA00081473"/>
    </source>
</evidence>
<dbReference type="CDD" id="cd07980">
    <property type="entry name" value="TFIIF_beta"/>
    <property type="match status" value="1"/>
</dbReference>
<name>A0AAV9GVQ4_9PEZI</name>
<organism evidence="13 14">
    <name type="scientific">Podospora aff. communis PSN243</name>
    <dbReference type="NCBI Taxonomy" id="3040156"/>
    <lineage>
        <taxon>Eukaryota</taxon>
        <taxon>Fungi</taxon>
        <taxon>Dikarya</taxon>
        <taxon>Ascomycota</taxon>
        <taxon>Pezizomycotina</taxon>
        <taxon>Sordariomycetes</taxon>
        <taxon>Sordariomycetidae</taxon>
        <taxon>Sordariales</taxon>
        <taxon>Podosporaceae</taxon>
        <taxon>Podospora</taxon>
    </lineage>
</organism>
<dbReference type="GO" id="GO:0006367">
    <property type="term" value="P:transcription initiation at RNA polymerase II promoter"/>
    <property type="evidence" value="ECO:0007669"/>
    <property type="project" value="InterPro"/>
</dbReference>
<dbReference type="InterPro" id="IPR036390">
    <property type="entry name" value="WH_DNA-bd_sf"/>
</dbReference>
<evidence type="ECO:0000256" key="5">
    <source>
        <dbReference type="ARBA" id="ARBA00023125"/>
    </source>
</evidence>
<evidence type="ECO:0000256" key="9">
    <source>
        <dbReference type="ARBA" id="ARBA00081863"/>
    </source>
</evidence>
<dbReference type="SUPFAM" id="SSF46785">
    <property type="entry name" value="Winged helix' DNA-binding domain"/>
    <property type="match status" value="1"/>
</dbReference>
<keyword evidence="5" id="KW-0238">DNA-binding</keyword>